<protein>
    <submittedName>
        <fullName evidence="4">WPP domain-interacting tail-anchored protein 2</fullName>
    </submittedName>
</protein>
<organism evidence="4">
    <name type="scientific">Sesamum calycinum</name>
    <dbReference type="NCBI Taxonomy" id="2727403"/>
    <lineage>
        <taxon>Eukaryota</taxon>
        <taxon>Viridiplantae</taxon>
        <taxon>Streptophyta</taxon>
        <taxon>Embryophyta</taxon>
        <taxon>Tracheophyta</taxon>
        <taxon>Spermatophyta</taxon>
        <taxon>Magnoliopsida</taxon>
        <taxon>eudicotyledons</taxon>
        <taxon>Gunneridae</taxon>
        <taxon>Pentapetalae</taxon>
        <taxon>asterids</taxon>
        <taxon>lamiids</taxon>
        <taxon>Lamiales</taxon>
        <taxon>Pedaliaceae</taxon>
        <taxon>Sesamum</taxon>
    </lineage>
</organism>
<feature type="coiled-coil region" evidence="1">
    <location>
        <begin position="341"/>
        <end position="410"/>
    </location>
</feature>
<reference evidence="4" key="1">
    <citation type="submission" date="2020-06" db="EMBL/GenBank/DDBJ databases">
        <authorList>
            <person name="Li T."/>
            <person name="Hu X."/>
            <person name="Zhang T."/>
            <person name="Song X."/>
            <person name="Zhang H."/>
            <person name="Dai N."/>
            <person name="Sheng W."/>
            <person name="Hou X."/>
            <person name="Wei L."/>
        </authorList>
    </citation>
    <scope>NUCLEOTIDE SEQUENCE</scope>
    <source>
        <strain evidence="4">KEN8</strain>
        <tissue evidence="4">Leaf</tissue>
    </source>
</reference>
<dbReference type="InterPro" id="IPR039976">
    <property type="entry name" value="WIT1/WIT2"/>
</dbReference>
<proteinExistence type="predicted"/>
<dbReference type="EMBL" id="JACGWM010000001">
    <property type="protein sequence ID" value="KAL0396874.1"/>
    <property type="molecule type" value="Genomic_DNA"/>
</dbReference>
<evidence type="ECO:0000259" key="3">
    <source>
        <dbReference type="Pfam" id="PF26581"/>
    </source>
</evidence>
<sequence>MIEFPSNYTTNSQKSEVDLCSAKIHEILTTPELPKPTVIKKTLKVHSSSRNNYLPCSLYGAFGFVSSAARLDVSEELQNALRGSSEVDVTLAYLTEKLANLEHLLLLVLTGENDIEAIDIENDNVSAEFIEKAFTFDLLFAILNFELRELDGRMVDLQDLIVDALNKISSCESSIELFTGLAGKLHHSEDLLKRSQERLLEMKIQLAKLQMSSFFFKQDEYRHDLDMGVEGELHLATSDWEPGVLTSEKRRVLRMLELSLARELELENKLIVLKQNEEDLKLKIQLIDRVAVCMEEAAEVAWGRFLEADNEAEVLMGISKEMLGKLQVVNSNKLNSSIVQLVADNAEVTGLRERVQMLEQRLSRTESELMEAGVACETSERQLREMEGEIESLREKAYAAEIRAGSAEEKVTQLMDSNLELTEELDFLRVHSRASSEASQEQQNMLYSAIWDMETLIDELRQKVAKAENKTESAEERCVVLSETNSELKNELDFLRSRMEFMETSLDQATLEKRSSAKDICVRTGLIMDMVMQLAMQRERIQKQLTYLTKENKLLRQKLQKEQSNTSVILQDNQSHDNKELPPTGLDSVDRESAKTSALKVQKAATDALSDENQTVFSSSASHSTNLVLKLEAESSVETVTVTVSAIVVVSGASGRLLQCKTDADCETLPCLHGAAAIRTFCFDSRCYCKPLMHECAAGQPCRLAPHCYDGVPVCYLNTCVCQRHQGPAAQAQAQGAAAQNEDLLLQG</sequence>
<dbReference type="Pfam" id="PF26581">
    <property type="entry name" value="WIT1_2_N"/>
    <property type="match status" value="1"/>
</dbReference>
<comment type="caution">
    <text evidence="4">The sequence shown here is derived from an EMBL/GenBank/DDBJ whole genome shotgun (WGS) entry which is preliminary data.</text>
</comment>
<feature type="coiled-coil region" evidence="1">
    <location>
        <begin position="450"/>
        <end position="512"/>
    </location>
</feature>
<accession>A0AAW2SXM3</accession>
<evidence type="ECO:0000256" key="2">
    <source>
        <dbReference type="SAM" id="MobiDB-lite"/>
    </source>
</evidence>
<dbReference type="PANTHER" id="PTHR35705:SF12">
    <property type="entry name" value="WPP DOMAIN-CONTAINING PROTEIN"/>
    <property type="match status" value="1"/>
</dbReference>
<dbReference type="SUPFAM" id="SSF57997">
    <property type="entry name" value="Tropomyosin"/>
    <property type="match status" value="1"/>
</dbReference>
<feature type="domain" description="WIT1/2 N-terminal helical bundle" evidence="3">
    <location>
        <begin position="79"/>
        <end position="215"/>
    </location>
</feature>
<feature type="coiled-coil region" evidence="1">
    <location>
        <begin position="538"/>
        <end position="565"/>
    </location>
</feature>
<name>A0AAW2SXM3_9LAMI</name>
<reference evidence="4" key="2">
    <citation type="journal article" date="2024" name="Plant">
        <title>Genomic evolution and insights into agronomic trait innovations of Sesamum species.</title>
        <authorList>
            <person name="Miao H."/>
            <person name="Wang L."/>
            <person name="Qu L."/>
            <person name="Liu H."/>
            <person name="Sun Y."/>
            <person name="Le M."/>
            <person name="Wang Q."/>
            <person name="Wei S."/>
            <person name="Zheng Y."/>
            <person name="Lin W."/>
            <person name="Duan Y."/>
            <person name="Cao H."/>
            <person name="Xiong S."/>
            <person name="Wang X."/>
            <person name="Wei L."/>
            <person name="Li C."/>
            <person name="Ma Q."/>
            <person name="Ju M."/>
            <person name="Zhao R."/>
            <person name="Li G."/>
            <person name="Mu C."/>
            <person name="Tian Q."/>
            <person name="Mei H."/>
            <person name="Zhang T."/>
            <person name="Gao T."/>
            <person name="Zhang H."/>
        </authorList>
    </citation>
    <scope>NUCLEOTIDE SEQUENCE</scope>
    <source>
        <strain evidence="4">KEN8</strain>
    </source>
</reference>
<dbReference type="InterPro" id="IPR058610">
    <property type="entry name" value="WIT1_2_N"/>
</dbReference>
<dbReference type="AlphaFoldDB" id="A0AAW2SXM3"/>
<dbReference type="PANTHER" id="PTHR35705">
    <property type="entry name" value="WPP DOMAIN-INTERACTING TAIL-ANCHORED PROTEIN 1"/>
    <property type="match status" value="1"/>
</dbReference>
<gene>
    <name evidence="4" type="ORF">Scaly_0135800</name>
</gene>
<feature type="region of interest" description="Disordered" evidence="2">
    <location>
        <begin position="565"/>
        <end position="593"/>
    </location>
</feature>
<keyword evidence="1" id="KW-0175">Coiled coil</keyword>
<evidence type="ECO:0000313" key="4">
    <source>
        <dbReference type="EMBL" id="KAL0396874.1"/>
    </source>
</evidence>
<evidence type="ECO:0000256" key="1">
    <source>
        <dbReference type="SAM" id="Coils"/>
    </source>
</evidence>